<dbReference type="OrthoDB" id="71302at2759"/>
<evidence type="ECO:0000256" key="6">
    <source>
        <dbReference type="SAM" id="MobiDB-lite"/>
    </source>
</evidence>
<dbReference type="AlphaFoldDB" id="A0A218Y247"/>
<feature type="domain" description="BHLH" evidence="7">
    <location>
        <begin position="72"/>
        <end position="121"/>
    </location>
</feature>
<keyword evidence="2" id="KW-0805">Transcription regulation</keyword>
<dbReference type="Gene3D" id="4.10.280.10">
    <property type="entry name" value="Helix-loop-helix DNA-binding domain"/>
    <property type="match status" value="1"/>
</dbReference>
<dbReference type="Pfam" id="PF00010">
    <property type="entry name" value="HLH"/>
    <property type="match status" value="1"/>
</dbReference>
<dbReference type="EMBL" id="MTKT01000299">
    <property type="protein sequence ID" value="OWM91138.1"/>
    <property type="molecule type" value="Genomic_DNA"/>
</dbReference>
<dbReference type="GeneID" id="116203056"/>
<gene>
    <name evidence="11" type="primary">LOC116203056</name>
    <name evidence="8" type="ORF">CDL15_Pgr000081</name>
</gene>
<dbReference type="Proteomes" id="UP000515151">
    <property type="component" value="Chromosome 4"/>
</dbReference>
<keyword evidence="5" id="KW-0539">Nucleus</keyword>
<dbReference type="InterPro" id="IPR011598">
    <property type="entry name" value="bHLH_dom"/>
</dbReference>
<evidence type="ECO:0000313" key="11">
    <source>
        <dbReference type="RefSeq" id="XP_031390581.1"/>
    </source>
</evidence>
<reference evidence="11" key="4">
    <citation type="submission" date="2025-04" db="UniProtKB">
        <authorList>
            <consortium name="RefSeq"/>
        </authorList>
    </citation>
    <scope>IDENTIFICATION</scope>
    <source>
        <tissue evidence="11">Leaf</tissue>
    </source>
</reference>
<evidence type="ECO:0000256" key="4">
    <source>
        <dbReference type="ARBA" id="ARBA00023163"/>
    </source>
</evidence>
<dbReference type="RefSeq" id="XP_031390581.1">
    <property type="nucleotide sequence ID" value="XM_031534721.1"/>
</dbReference>
<reference evidence="10" key="3">
    <citation type="journal article" date="2020" name="Plant Biotechnol. J.">
        <title>The pomegranate (Punica granatum L.) draft genome dissects genetic divergence between soft- and hard-seeded cultivars.</title>
        <authorList>
            <person name="Luo X."/>
            <person name="Li H."/>
            <person name="Wu Z."/>
            <person name="Yao W."/>
            <person name="Zhao P."/>
            <person name="Cao D."/>
            <person name="Yu H."/>
            <person name="Li K."/>
            <person name="Poudel K."/>
            <person name="Zhao D."/>
            <person name="Zhang F."/>
            <person name="Xia X."/>
            <person name="Chen L."/>
            <person name="Wang Q."/>
            <person name="Jing D."/>
            <person name="Cao S."/>
        </authorList>
    </citation>
    <scope>NUCLEOTIDE SEQUENCE [LARGE SCALE GENOMIC DNA]</scope>
</reference>
<sequence length="263" mass="28583">MALPAYDTSFSFGADCFNLFNPLSRSFPGFSGLSCSGSAVPQSLVLGNEEGKLVKASASIAKKAASPEKALAALKSHSEAERRRRERINSHLATLRGLVPCTEKMDKATLLAEVINQVKKLKSNAIKATEGLLIPMDADEVNVELCKDETGDGSFSLRASICCEYRPTLLSEIRKAFEALPLKPVKAEISAVGSRLKNIFIFTSQRCTGDGDLEEGQHHIESVRYALNLILEKAPDSSEYCPRSTPPSKRRRVFSTDSLSSSP</sequence>
<dbReference type="Proteomes" id="UP000197138">
    <property type="component" value="Unassembled WGS sequence"/>
</dbReference>
<dbReference type="SUPFAM" id="SSF47459">
    <property type="entry name" value="HLH, helix-loop-helix DNA-binding domain"/>
    <property type="match status" value="1"/>
</dbReference>
<evidence type="ECO:0000256" key="2">
    <source>
        <dbReference type="ARBA" id="ARBA00023015"/>
    </source>
</evidence>
<name>A0A218Y247_PUNGR</name>
<dbReference type="InterPro" id="IPR045847">
    <property type="entry name" value="AIG1-like"/>
</dbReference>
<dbReference type="SMR" id="A0A218Y247"/>
<evidence type="ECO:0000313" key="9">
    <source>
        <dbReference type="Proteomes" id="UP000197138"/>
    </source>
</evidence>
<keyword evidence="3" id="KW-0238">DNA-binding</keyword>
<keyword evidence="4" id="KW-0804">Transcription</keyword>
<keyword evidence="10" id="KW-1185">Reference proteome</keyword>
<dbReference type="PANTHER" id="PTHR45844">
    <property type="entry name" value="TRANSCRIPTION FACTOR BHLH30"/>
    <property type="match status" value="1"/>
</dbReference>
<evidence type="ECO:0000256" key="5">
    <source>
        <dbReference type="ARBA" id="ARBA00023242"/>
    </source>
</evidence>
<accession>A0A218Y247</accession>
<proteinExistence type="predicted"/>
<comment type="subcellular location">
    <subcellularLocation>
        <location evidence="1">Nucleus</location>
    </subcellularLocation>
</comment>
<feature type="region of interest" description="Disordered" evidence="6">
    <location>
        <begin position="237"/>
        <end position="263"/>
    </location>
</feature>
<evidence type="ECO:0000313" key="10">
    <source>
        <dbReference type="Proteomes" id="UP000515151"/>
    </source>
</evidence>
<dbReference type="InterPro" id="IPR036638">
    <property type="entry name" value="HLH_DNA-bd_sf"/>
</dbReference>
<dbReference type="PANTHER" id="PTHR45844:SF9">
    <property type="entry name" value="OS09G0463900 PROTEIN"/>
    <property type="match status" value="1"/>
</dbReference>
<protein>
    <submittedName>
        <fullName evidence="11">Transcription factor bHLH30-like</fullName>
    </submittedName>
</protein>
<reference evidence="8" key="2">
    <citation type="submission" date="2017-06" db="EMBL/GenBank/DDBJ databases">
        <title>The pomegranate genome and the genomics of punicalagin biosynthesis.</title>
        <authorList>
            <person name="Xu C."/>
        </authorList>
    </citation>
    <scope>NUCLEOTIDE SEQUENCE [LARGE SCALE GENOMIC DNA]</scope>
    <source>
        <tissue evidence="8">Fresh leaf</tissue>
    </source>
</reference>
<evidence type="ECO:0000256" key="1">
    <source>
        <dbReference type="ARBA" id="ARBA00004123"/>
    </source>
</evidence>
<evidence type="ECO:0000256" key="3">
    <source>
        <dbReference type="ARBA" id="ARBA00023125"/>
    </source>
</evidence>
<dbReference type="SMART" id="SM00353">
    <property type="entry name" value="HLH"/>
    <property type="match status" value="1"/>
</dbReference>
<dbReference type="GO" id="GO:0005634">
    <property type="term" value="C:nucleus"/>
    <property type="evidence" value="ECO:0007669"/>
    <property type="project" value="UniProtKB-SubCell"/>
</dbReference>
<dbReference type="GO" id="GO:0003700">
    <property type="term" value="F:DNA-binding transcription factor activity"/>
    <property type="evidence" value="ECO:0007669"/>
    <property type="project" value="InterPro"/>
</dbReference>
<dbReference type="GO" id="GO:0046983">
    <property type="term" value="F:protein dimerization activity"/>
    <property type="evidence" value="ECO:0007669"/>
    <property type="project" value="InterPro"/>
</dbReference>
<reference evidence="9" key="1">
    <citation type="journal article" date="2017" name="Plant J.">
        <title>The pomegranate (Punica granatum L.) genome and the genomics of punicalagin biosynthesis.</title>
        <authorList>
            <person name="Qin G."/>
            <person name="Xu C."/>
            <person name="Ming R."/>
            <person name="Tang H."/>
            <person name="Guyot R."/>
            <person name="Kramer E.M."/>
            <person name="Hu Y."/>
            <person name="Yi X."/>
            <person name="Qi Y."/>
            <person name="Xu X."/>
            <person name="Gao Z."/>
            <person name="Pan H."/>
            <person name="Jian J."/>
            <person name="Tian Y."/>
            <person name="Yue Z."/>
            <person name="Xu Y."/>
        </authorList>
    </citation>
    <scope>NUCLEOTIDE SEQUENCE [LARGE SCALE GENOMIC DNA]</scope>
    <source>
        <strain evidence="9">cv. Dabenzi</strain>
    </source>
</reference>
<dbReference type="GO" id="GO:0003677">
    <property type="term" value="F:DNA binding"/>
    <property type="evidence" value="ECO:0007669"/>
    <property type="project" value="UniProtKB-KW"/>
</dbReference>
<dbReference type="PROSITE" id="PS50888">
    <property type="entry name" value="BHLH"/>
    <property type="match status" value="1"/>
</dbReference>
<evidence type="ECO:0000313" key="8">
    <source>
        <dbReference type="EMBL" id="OWM91138.1"/>
    </source>
</evidence>
<evidence type="ECO:0000259" key="7">
    <source>
        <dbReference type="PROSITE" id="PS50888"/>
    </source>
</evidence>
<organism evidence="8 9">
    <name type="scientific">Punica granatum</name>
    <name type="common">Pomegranate</name>
    <dbReference type="NCBI Taxonomy" id="22663"/>
    <lineage>
        <taxon>Eukaryota</taxon>
        <taxon>Viridiplantae</taxon>
        <taxon>Streptophyta</taxon>
        <taxon>Embryophyta</taxon>
        <taxon>Tracheophyta</taxon>
        <taxon>Spermatophyta</taxon>
        <taxon>Magnoliopsida</taxon>
        <taxon>eudicotyledons</taxon>
        <taxon>Gunneridae</taxon>
        <taxon>Pentapetalae</taxon>
        <taxon>rosids</taxon>
        <taxon>malvids</taxon>
        <taxon>Myrtales</taxon>
        <taxon>Lythraceae</taxon>
        <taxon>Punica</taxon>
    </lineage>
</organism>